<accession>A0A387B2C6</accession>
<dbReference type="SUPFAM" id="SSF50998">
    <property type="entry name" value="Quinoprotein alcohol dehydrogenase-like"/>
    <property type="match status" value="1"/>
</dbReference>
<reference evidence="5" key="1">
    <citation type="submission" date="2018-09" db="EMBL/GenBank/DDBJ databases">
        <title>Genome sequencing of strain 2DFWR-13.</title>
        <authorList>
            <person name="Heo J."/>
            <person name="Kim S.-J."/>
            <person name="Kwon S.-W."/>
        </authorList>
    </citation>
    <scope>NUCLEOTIDE SEQUENCE [LARGE SCALE GENOMIC DNA]</scope>
    <source>
        <strain evidence="5">2DFWR-13</strain>
    </source>
</reference>
<dbReference type="SMART" id="SM00564">
    <property type="entry name" value="PQQ"/>
    <property type="match status" value="4"/>
</dbReference>
<organism evidence="4 5">
    <name type="scientific">Protaetiibacter intestinalis</name>
    <dbReference type="NCBI Taxonomy" id="2419774"/>
    <lineage>
        <taxon>Bacteria</taxon>
        <taxon>Bacillati</taxon>
        <taxon>Actinomycetota</taxon>
        <taxon>Actinomycetes</taxon>
        <taxon>Micrococcales</taxon>
        <taxon>Microbacteriaceae</taxon>
        <taxon>Protaetiibacter</taxon>
    </lineage>
</organism>
<dbReference type="InterPro" id="IPR002372">
    <property type="entry name" value="PQQ_rpt_dom"/>
</dbReference>
<dbReference type="PANTHER" id="PTHR34512:SF30">
    <property type="entry name" value="OUTER MEMBRANE PROTEIN ASSEMBLY FACTOR BAMB"/>
    <property type="match status" value="1"/>
</dbReference>
<dbReference type="RefSeq" id="WP_120762001.1">
    <property type="nucleotide sequence ID" value="NZ_CP032630.1"/>
</dbReference>
<keyword evidence="2" id="KW-0472">Membrane</keyword>
<keyword evidence="2" id="KW-1133">Transmembrane helix</keyword>
<feature type="domain" description="Pyrrolo-quinoline quinone repeat" evidence="3">
    <location>
        <begin position="364"/>
        <end position="496"/>
    </location>
</feature>
<proteinExistence type="predicted"/>
<evidence type="ECO:0000259" key="3">
    <source>
        <dbReference type="Pfam" id="PF13360"/>
    </source>
</evidence>
<gene>
    <name evidence="4" type="ORF">D7I47_04845</name>
</gene>
<dbReference type="AlphaFoldDB" id="A0A387B2C6"/>
<evidence type="ECO:0000313" key="5">
    <source>
        <dbReference type="Proteomes" id="UP000278886"/>
    </source>
</evidence>
<dbReference type="InterPro" id="IPR018391">
    <property type="entry name" value="PQQ_b-propeller_rpt"/>
</dbReference>
<dbReference type="Proteomes" id="UP000278886">
    <property type="component" value="Chromosome"/>
</dbReference>
<feature type="region of interest" description="Disordered" evidence="1">
    <location>
        <begin position="1"/>
        <end position="20"/>
    </location>
</feature>
<dbReference type="OrthoDB" id="4824484at2"/>
<evidence type="ECO:0000256" key="2">
    <source>
        <dbReference type="SAM" id="Phobius"/>
    </source>
</evidence>
<dbReference type="EMBL" id="CP032630">
    <property type="protein sequence ID" value="AYF97652.1"/>
    <property type="molecule type" value="Genomic_DNA"/>
</dbReference>
<dbReference type="PANTHER" id="PTHR34512">
    <property type="entry name" value="CELL SURFACE PROTEIN"/>
    <property type="match status" value="1"/>
</dbReference>
<evidence type="ECO:0000256" key="1">
    <source>
        <dbReference type="SAM" id="MobiDB-lite"/>
    </source>
</evidence>
<dbReference type="InterPro" id="IPR011047">
    <property type="entry name" value="Quinoprotein_ADH-like_sf"/>
</dbReference>
<name>A0A387B2C6_9MICO</name>
<dbReference type="Pfam" id="PF13360">
    <property type="entry name" value="PQQ_2"/>
    <property type="match status" value="1"/>
</dbReference>
<evidence type="ECO:0000313" key="4">
    <source>
        <dbReference type="EMBL" id="AYF97652.1"/>
    </source>
</evidence>
<dbReference type="KEGG" id="lyd:D7I47_04845"/>
<dbReference type="Gene3D" id="2.130.10.10">
    <property type="entry name" value="YVTN repeat-like/Quinoprotein amine dehydrogenase"/>
    <property type="match status" value="1"/>
</dbReference>
<keyword evidence="5" id="KW-1185">Reference proteome</keyword>
<sequence>MSETTTVAAEPQEQTADRRAPSTLRRALVWTTIVGVVAAGTAGLAASDLVAPPSDGGRAARYVPADGAATLTTAADGTRAVHEHARGTGPGLLLELPASAAAGFFGEYPEAALRNMQLWRETITPIDDPDDVPTSTLYLLGDAGVSMLSVTGGQIGFAFSPALVMLPADAAPGAHWTGSGSAVPSGALGYTVSGEVAAGDAGCLLATTDTRYSEASSGEVLLAITETITWCPGRGAIRDVGTVNGDPVDYSSVELPAGGLGAAGLVTEPAPPDWADAADWRSRELSFVISDPAFGDSPQGMPFDGLAATTSDGTLVSAIGARLVAYTVDGTTATRTWKASPGGDLLALSAIGEVTLVSTSQRRLLAYDGRGARLWAVEFPDVVLSPPTAGPDGDILAVSLDGTLRRLDLATGETLWSTALRTDVEAPPAVGDGIVVVVDRGGTVIAHSLADGSERWRTRYDGAELVAAGEGVVVVQSSGADVWALDPANGAVRWDSEHRGVGRQLLVMSGVVVAQSDESAAAWAVDGDGTMLWSSDATEGLFGDGERFVLVGLSGLEVRTPDGEVLGEVELGEASIGVSRVVMPMPHGIRVLQSNTTGMEVGG</sequence>
<protein>
    <recommendedName>
        <fullName evidence="3">Pyrrolo-quinoline quinone repeat domain-containing protein</fullName>
    </recommendedName>
</protein>
<dbReference type="InterPro" id="IPR015943">
    <property type="entry name" value="WD40/YVTN_repeat-like_dom_sf"/>
</dbReference>
<feature type="transmembrane region" description="Helical" evidence="2">
    <location>
        <begin position="27"/>
        <end position="46"/>
    </location>
</feature>
<keyword evidence="2" id="KW-0812">Transmembrane</keyword>